<evidence type="ECO:0000313" key="1">
    <source>
        <dbReference type="EMBL" id="GFY21509.1"/>
    </source>
</evidence>
<gene>
    <name evidence="1" type="primary">TCB1</name>
    <name evidence="1" type="ORF">TNCV_1166571</name>
</gene>
<dbReference type="PANTHER" id="PTHR47326">
    <property type="entry name" value="TRANSPOSABLE ELEMENT TC3 TRANSPOSASE-LIKE PROTEIN"/>
    <property type="match status" value="1"/>
</dbReference>
<dbReference type="InterPro" id="IPR036397">
    <property type="entry name" value="RNaseH_sf"/>
</dbReference>
<dbReference type="Gene3D" id="3.30.420.10">
    <property type="entry name" value="Ribonuclease H-like superfamily/Ribonuclease H"/>
    <property type="match status" value="1"/>
</dbReference>
<name>A0A8X6SWX8_TRICX</name>
<sequence length="337" mass="38193">MEEKPCECIVRNILVDSCLAAHSLPLCIDDCVKPARSTCTSWILVANEQLGRLMLKTGFSKNWSVILQQVHELYPERPISPQAIVWRIAHDEGLHPYHLQRVQALELGDYNKRMDFARWFLHESNVDRNFALSVLFTDEATFSLEGVMNFHNLHTWADENPHAIRPHGAQRKCSINVWAGIVGDCLLGPYILPERLNGSVYLTFLQEVLPEMLNDVPMPIRQRIRFQHDGAPAHFSIDVRAHLQATFPGGWIGRGGPIAWPARSPDLSQLDFFLWGFLKGLVYETPVATPEDLVGRIVEAAGCVRDTPGIFEKVRCSMQRKCRACLDASGKNFEHFL</sequence>
<evidence type="ECO:0000313" key="2">
    <source>
        <dbReference type="Proteomes" id="UP000887159"/>
    </source>
</evidence>
<dbReference type="GO" id="GO:0003676">
    <property type="term" value="F:nucleic acid binding"/>
    <property type="evidence" value="ECO:0007669"/>
    <property type="project" value="InterPro"/>
</dbReference>
<accession>A0A8X6SWX8</accession>
<dbReference type="Proteomes" id="UP000887159">
    <property type="component" value="Unassembled WGS sequence"/>
</dbReference>
<dbReference type="PANTHER" id="PTHR47326:SF1">
    <property type="entry name" value="HTH PSQ-TYPE DOMAIN-CONTAINING PROTEIN"/>
    <property type="match status" value="1"/>
</dbReference>
<dbReference type="AlphaFoldDB" id="A0A8X6SWX8"/>
<protein>
    <submittedName>
        <fullName evidence="1">Transposable element Tcb1 transposase</fullName>
    </submittedName>
</protein>
<dbReference type="EMBL" id="BMAU01021358">
    <property type="protein sequence ID" value="GFY21509.1"/>
    <property type="molecule type" value="Genomic_DNA"/>
</dbReference>
<keyword evidence="2" id="KW-1185">Reference proteome</keyword>
<comment type="caution">
    <text evidence="1">The sequence shown here is derived from an EMBL/GenBank/DDBJ whole genome shotgun (WGS) entry which is preliminary data.</text>
</comment>
<reference evidence="1" key="1">
    <citation type="submission" date="2020-08" db="EMBL/GenBank/DDBJ databases">
        <title>Multicomponent nature underlies the extraordinary mechanical properties of spider dragline silk.</title>
        <authorList>
            <person name="Kono N."/>
            <person name="Nakamura H."/>
            <person name="Mori M."/>
            <person name="Yoshida Y."/>
            <person name="Ohtoshi R."/>
            <person name="Malay A.D."/>
            <person name="Moran D.A.P."/>
            <person name="Tomita M."/>
            <person name="Numata K."/>
            <person name="Arakawa K."/>
        </authorList>
    </citation>
    <scope>NUCLEOTIDE SEQUENCE</scope>
</reference>
<organism evidence="1 2">
    <name type="scientific">Trichonephila clavipes</name>
    <name type="common">Golden silk orbweaver</name>
    <name type="synonym">Nephila clavipes</name>
    <dbReference type="NCBI Taxonomy" id="2585209"/>
    <lineage>
        <taxon>Eukaryota</taxon>
        <taxon>Metazoa</taxon>
        <taxon>Ecdysozoa</taxon>
        <taxon>Arthropoda</taxon>
        <taxon>Chelicerata</taxon>
        <taxon>Arachnida</taxon>
        <taxon>Araneae</taxon>
        <taxon>Araneomorphae</taxon>
        <taxon>Entelegynae</taxon>
        <taxon>Araneoidea</taxon>
        <taxon>Nephilidae</taxon>
        <taxon>Trichonephila</taxon>
    </lineage>
</organism>
<proteinExistence type="predicted"/>